<reference evidence="7" key="1">
    <citation type="submission" date="2020-01" db="EMBL/GenBank/DDBJ databases">
        <authorList>
            <person name="Meier V. D."/>
            <person name="Meier V D."/>
        </authorList>
    </citation>
    <scope>NUCLEOTIDE SEQUENCE</scope>
    <source>
        <strain evidence="7">HLG_WM_MAG_12</strain>
    </source>
</reference>
<dbReference type="GO" id="GO:0009279">
    <property type="term" value="C:cell outer membrane"/>
    <property type="evidence" value="ECO:0007669"/>
    <property type="project" value="UniProtKB-SubCell"/>
</dbReference>
<dbReference type="PRINTS" id="PR01021">
    <property type="entry name" value="OMPADOMAIN"/>
</dbReference>
<evidence type="ECO:0000256" key="4">
    <source>
        <dbReference type="PROSITE-ProRule" id="PRU00473"/>
    </source>
</evidence>
<dbReference type="PROSITE" id="PS51123">
    <property type="entry name" value="OMPA_2"/>
    <property type="match status" value="2"/>
</dbReference>
<keyword evidence="2 4" id="KW-0472">Membrane</keyword>
<feature type="domain" description="OmpA-like" evidence="6">
    <location>
        <begin position="13"/>
        <end position="131"/>
    </location>
</feature>
<dbReference type="PANTHER" id="PTHR30329">
    <property type="entry name" value="STATOR ELEMENT OF FLAGELLAR MOTOR COMPLEX"/>
    <property type="match status" value="1"/>
</dbReference>
<dbReference type="InterPro" id="IPR036737">
    <property type="entry name" value="OmpA-like_sf"/>
</dbReference>
<dbReference type="EMBL" id="CACVAW010000068">
    <property type="protein sequence ID" value="CAA6815863.1"/>
    <property type="molecule type" value="Genomic_DNA"/>
</dbReference>
<comment type="subcellular location">
    <subcellularLocation>
        <location evidence="1">Cell outer membrane</location>
    </subcellularLocation>
</comment>
<gene>
    <name evidence="7" type="ORF">HELGO_WM9462</name>
</gene>
<feature type="domain" description="OmpA-like" evidence="6">
    <location>
        <begin position="129"/>
        <end position="241"/>
    </location>
</feature>
<proteinExistence type="predicted"/>
<dbReference type="InterPro" id="IPR050330">
    <property type="entry name" value="Bact_OuterMem_StrucFunc"/>
</dbReference>
<feature type="signal peptide" evidence="5">
    <location>
        <begin position="1"/>
        <end position="19"/>
    </location>
</feature>
<evidence type="ECO:0000259" key="6">
    <source>
        <dbReference type="PROSITE" id="PS51123"/>
    </source>
</evidence>
<keyword evidence="3" id="KW-0998">Cell outer membrane</keyword>
<dbReference type="Pfam" id="PF00691">
    <property type="entry name" value="OmpA"/>
    <property type="match status" value="2"/>
</dbReference>
<evidence type="ECO:0000313" key="7">
    <source>
        <dbReference type="EMBL" id="CAA6815863.1"/>
    </source>
</evidence>
<evidence type="ECO:0000256" key="1">
    <source>
        <dbReference type="ARBA" id="ARBA00004442"/>
    </source>
</evidence>
<dbReference type="SUPFAM" id="SSF103088">
    <property type="entry name" value="OmpA-like"/>
    <property type="match status" value="2"/>
</dbReference>
<dbReference type="Gene3D" id="3.30.1330.60">
    <property type="entry name" value="OmpA-like domain"/>
    <property type="match status" value="2"/>
</dbReference>
<dbReference type="CDD" id="cd07185">
    <property type="entry name" value="OmpA_C-like"/>
    <property type="match status" value="2"/>
</dbReference>
<protein>
    <recommendedName>
        <fullName evidence="6">OmpA-like domain-containing protein</fullName>
    </recommendedName>
</protein>
<dbReference type="InterPro" id="IPR006665">
    <property type="entry name" value="OmpA-like"/>
</dbReference>
<accession>A0A6S6T979</accession>
<keyword evidence="5" id="KW-0732">Signal</keyword>
<dbReference type="AlphaFoldDB" id="A0A6S6T979"/>
<evidence type="ECO:0000256" key="3">
    <source>
        <dbReference type="ARBA" id="ARBA00023237"/>
    </source>
</evidence>
<feature type="chain" id="PRO_5028461437" description="OmpA-like domain-containing protein" evidence="5">
    <location>
        <begin position="20"/>
        <end position="241"/>
    </location>
</feature>
<sequence>MKFNKTLIFLSLFSAFCFASSQTLFFDYKLSALDNKSFEKLDSIATEILSSGENVKVLIYAHANDTGSIEYNKRLSERRADAIKNELILRSVPLEVMHMFSMGELYPIENDKEMNKRALIRIINDDITKDNIAQPNYTTIFFEQDTELGSDDLKAIENFANSIDKKSKYKVMLLSHTDSDGASGYNKIISIERAKLVDKKLKELGVENIVMKSYGEDYPVICNDHKDLKKLNRRIELKLIK</sequence>
<name>A0A6S6T979_9BACT</name>
<evidence type="ECO:0000256" key="5">
    <source>
        <dbReference type="SAM" id="SignalP"/>
    </source>
</evidence>
<organism evidence="7">
    <name type="scientific">uncultured Campylobacterales bacterium</name>
    <dbReference type="NCBI Taxonomy" id="352960"/>
    <lineage>
        <taxon>Bacteria</taxon>
        <taxon>Pseudomonadati</taxon>
        <taxon>Campylobacterota</taxon>
        <taxon>Epsilonproteobacteria</taxon>
        <taxon>Campylobacterales</taxon>
        <taxon>environmental samples</taxon>
    </lineage>
</organism>
<evidence type="ECO:0000256" key="2">
    <source>
        <dbReference type="ARBA" id="ARBA00023136"/>
    </source>
</evidence>
<dbReference type="InterPro" id="IPR006664">
    <property type="entry name" value="OMP_bac"/>
</dbReference>
<dbReference type="PANTHER" id="PTHR30329:SF21">
    <property type="entry name" value="LIPOPROTEIN YIAD-RELATED"/>
    <property type="match status" value="1"/>
</dbReference>